<organism evidence="2 3">
    <name type="scientific">Stylosanthes scabra</name>
    <dbReference type="NCBI Taxonomy" id="79078"/>
    <lineage>
        <taxon>Eukaryota</taxon>
        <taxon>Viridiplantae</taxon>
        <taxon>Streptophyta</taxon>
        <taxon>Embryophyta</taxon>
        <taxon>Tracheophyta</taxon>
        <taxon>Spermatophyta</taxon>
        <taxon>Magnoliopsida</taxon>
        <taxon>eudicotyledons</taxon>
        <taxon>Gunneridae</taxon>
        <taxon>Pentapetalae</taxon>
        <taxon>rosids</taxon>
        <taxon>fabids</taxon>
        <taxon>Fabales</taxon>
        <taxon>Fabaceae</taxon>
        <taxon>Papilionoideae</taxon>
        <taxon>50 kb inversion clade</taxon>
        <taxon>dalbergioids sensu lato</taxon>
        <taxon>Dalbergieae</taxon>
        <taxon>Pterocarpus clade</taxon>
        <taxon>Stylosanthes</taxon>
    </lineage>
</organism>
<keyword evidence="3" id="KW-1185">Reference proteome</keyword>
<evidence type="ECO:0000313" key="3">
    <source>
        <dbReference type="Proteomes" id="UP001341840"/>
    </source>
</evidence>
<evidence type="ECO:0000256" key="1">
    <source>
        <dbReference type="SAM" id="MobiDB-lite"/>
    </source>
</evidence>
<accession>A0ABU6VKS1</accession>
<evidence type="ECO:0000313" key="2">
    <source>
        <dbReference type="EMBL" id="MED6173972.1"/>
    </source>
</evidence>
<protein>
    <submittedName>
        <fullName evidence="2">Uncharacterized protein</fullName>
    </submittedName>
</protein>
<feature type="region of interest" description="Disordered" evidence="1">
    <location>
        <begin position="65"/>
        <end position="85"/>
    </location>
</feature>
<dbReference type="EMBL" id="JASCZI010151667">
    <property type="protein sequence ID" value="MED6173972.1"/>
    <property type="molecule type" value="Genomic_DNA"/>
</dbReference>
<name>A0ABU6VKS1_9FABA</name>
<gene>
    <name evidence="2" type="ORF">PIB30_064635</name>
</gene>
<dbReference type="Proteomes" id="UP001341840">
    <property type="component" value="Unassembled WGS sequence"/>
</dbReference>
<comment type="caution">
    <text evidence="2">The sequence shown here is derived from an EMBL/GenBank/DDBJ whole genome shotgun (WGS) entry which is preliminary data.</text>
</comment>
<proteinExistence type="predicted"/>
<sequence>MRNQLVMNASSVNRTVSCRVTFERERSEKEGYRTRSARRTEQFNGLSQMDQWGFTWTQPFMGMTRLERSNRGESNKEKEDERDVGECSCDLLFPKGSRS</sequence>
<reference evidence="2 3" key="1">
    <citation type="journal article" date="2023" name="Plants (Basel)">
        <title>Bridging the Gap: Combining Genomics and Transcriptomics Approaches to Understand Stylosanthes scabra, an Orphan Legume from the Brazilian Caatinga.</title>
        <authorList>
            <person name="Ferreira-Neto J.R.C."/>
            <person name="da Silva M.D."/>
            <person name="Binneck E."/>
            <person name="de Melo N.F."/>
            <person name="da Silva R.H."/>
            <person name="de Melo A.L.T.M."/>
            <person name="Pandolfi V."/>
            <person name="Bustamante F.O."/>
            <person name="Brasileiro-Vidal A.C."/>
            <person name="Benko-Iseppon A.M."/>
        </authorList>
    </citation>
    <scope>NUCLEOTIDE SEQUENCE [LARGE SCALE GENOMIC DNA]</scope>
    <source>
        <tissue evidence="2">Leaves</tissue>
    </source>
</reference>